<dbReference type="InterPro" id="IPR029068">
    <property type="entry name" value="Glyas_Bleomycin-R_OHBP_Dase"/>
</dbReference>
<dbReference type="AlphaFoldDB" id="A0A0C9XRA5"/>
<dbReference type="InterPro" id="IPR018146">
    <property type="entry name" value="Glyoxalase_1_CS"/>
</dbReference>
<keyword evidence="12" id="KW-1185">Reference proteome</keyword>
<comment type="pathway">
    <text evidence="1 9">Secondary metabolite metabolism; methylglyoxal degradation; (R)-lactate from methylglyoxal: step 1/2.</text>
</comment>
<dbReference type="GO" id="GO:0004462">
    <property type="term" value="F:lactoylglutathione lyase activity"/>
    <property type="evidence" value="ECO:0007669"/>
    <property type="project" value="UniProtKB-UniRule"/>
</dbReference>
<dbReference type="PANTHER" id="PTHR10374">
    <property type="entry name" value="LACTOYLGLUTATHIONE LYASE GLYOXALASE I"/>
    <property type="match status" value="1"/>
</dbReference>
<name>A0A0C9XRA5_9AGAR</name>
<dbReference type="Proteomes" id="UP000054477">
    <property type="component" value="Unassembled WGS sequence"/>
</dbReference>
<dbReference type="PROSITE" id="PS00934">
    <property type="entry name" value="GLYOXALASE_I_1"/>
    <property type="match status" value="1"/>
</dbReference>
<dbReference type="InterPro" id="IPR004360">
    <property type="entry name" value="Glyas_Fos-R_dOase_dom"/>
</dbReference>
<keyword evidence="5 8" id="KW-0862">Zinc</keyword>
<dbReference type="GO" id="GO:0046872">
    <property type="term" value="F:metal ion binding"/>
    <property type="evidence" value="ECO:0007669"/>
    <property type="project" value="UniProtKB-UniRule"/>
</dbReference>
<comment type="similarity">
    <text evidence="2 9">Belongs to the glyoxalase I family.</text>
</comment>
<dbReference type="PROSITE" id="PS51819">
    <property type="entry name" value="VOC"/>
    <property type="match status" value="1"/>
</dbReference>
<evidence type="ECO:0000256" key="4">
    <source>
        <dbReference type="ARBA" id="ARBA00022723"/>
    </source>
</evidence>
<evidence type="ECO:0000256" key="5">
    <source>
        <dbReference type="ARBA" id="ARBA00022833"/>
    </source>
</evidence>
<evidence type="ECO:0000259" key="10">
    <source>
        <dbReference type="PROSITE" id="PS51819"/>
    </source>
</evidence>
<evidence type="ECO:0000256" key="7">
    <source>
        <dbReference type="PIRSR" id="PIRSR604361-1"/>
    </source>
</evidence>
<dbReference type="InterPro" id="IPR004361">
    <property type="entry name" value="Glyoxalase_1"/>
</dbReference>
<organism evidence="11 12">
    <name type="scientific">Laccaria amethystina LaAM-08-1</name>
    <dbReference type="NCBI Taxonomy" id="1095629"/>
    <lineage>
        <taxon>Eukaryota</taxon>
        <taxon>Fungi</taxon>
        <taxon>Dikarya</taxon>
        <taxon>Basidiomycota</taxon>
        <taxon>Agaricomycotina</taxon>
        <taxon>Agaricomycetes</taxon>
        <taxon>Agaricomycetidae</taxon>
        <taxon>Agaricales</taxon>
        <taxon>Agaricineae</taxon>
        <taxon>Hydnangiaceae</taxon>
        <taxon>Laccaria</taxon>
    </lineage>
</organism>
<accession>A0A0C9XRA5</accession>
<evidence type="ECO:0000313" key="11">
    <source>
        <dbReference type="EMBL" id="KIK00247.1"/>
    </source>
</evidence>
<reference evidence="11 12" key="1">
    <citation type="submission" date="2014-04" db="EMBL/GenBank/DDBJ databases">
        <authorList>
            <consortium name="DOE Joint Genome Institute"/>
            <person name="Kuo A."/>
            <person name="Kohler A."/>
            <person name="Nagy L.G."/>
            <person name="Floudas D."/>
            <person name="Copeland A."/>
            <person name="Barry K.W."/>
            <person name="Cichocki N."/>
            <person name="Veneault-Fourrey C."/>
            <person name="LaButti K."/>
            <person name="Lindquist E.A."/>
            <person name="Lipzen A."/>
            <person name="Lundell T."/>
            <person name="Morin E."/>
            <person name="Murat C."/>
            <person name="Sun H."/>
            <person name="Tunlid A."/>
            <person name="Henrissat B."/>
            <person name="Grigoriev I.V."/>
            <person name="Hibbett D.S."/>
            <person name="Martin F."/>
            <person name="Nordberg H.P."/>
            <person name="Cantor M.N."/>
            <person name="Hua S.X."/>
        </authorList>
    </citation>
    <scope>NUCLEOTIDE SEQUENCE [LARGE SCALE GENOMIC DNA]</scope>
    <source>
        <strain evidence="11 12">LaAM-08-1</strain>
    </source>
</reference>
<dbReference type="SUPFAM" id="SSF54593">
    <property type="entry name" value="Glyoxalase/Bleomycin resistance protein/Dihydroxybiphenyl dioxygenase"/>
    <property type="match status" value="1"/>
</dbReference>
<gene>
    <name evidence="11" type="ORF">K443DRAFT_679335</name>
</gene>
<keyword evidence="4 8" id="KW-0479">Metal-binding</keyword>
<feature type="domain" description="VOC" evidence="10">
    <location>
        <begin position="11"/>
        <end position="156"/>
    </location>
</feature>
<dbReference type="CDD" id="cd07233">
    <property type="entry name" value="GlxI_Zn"/>
    <property type="match status" value="1"/>
</dbReference>
<dbReference type="HOGENOM" id="CLU_046006_1_1_1"/>
<dbReference type="PANTHER" id="PTHR10374:SF30">
    <property type="entry name" value="LACTOYLGLUTATHIONE LYASE"/>
    <property type="match status" value="1"/>
</dbReference>
<keyword evidence="6 9" id="KW-0456">Lyase</keyword>
<reference evidence="12" key="2">
    <citation type="submission" date="2015-01" db="EMBL/GenBank/DDBJ databases">
        <title>Evolutionary Origins and Diversification of the Mycorrhizal Mutualists.</title>
        <authorList>
            <consortium name="DOE Joint Genome Institute"/>
            <consortium name="Mycorrhizal Genomics Consortium"/>
            <person name="Kohler A."/>
            <person name="Kuo A."/>
            <person name="Nagy L.G."/>
            <person name="Floudas D."/>
            <person name="Copeland A."/>
            <person name="Barry K.W."/>
            <person name="Cichocki N."/>
            <person name="Veneault-Fourrey C."/>
            <person name="LaButti K."/>
            <person name="Lindquist E.A."/>
            <person name="Lipzen A."/>
            <person name="Lundell T."/>
            <person name="Morin E."/>
            <person name="Murat C."/>
            <person name="Riley R."/>
            <person name="Ohm R."/>
            <person name="Sun H."/>
            <person name="Tunlid A."/>
            <person name="Henrissat B."/>
            <person name="Grigoriev I.V."/>
            <person name="Hibbett D.S."/>
            <person name="Martin F."/>
        </authorList>
    </citation>
    <scope>NUCLEOTIDE SEQUENCE [LARGE SCALE GENOMIC DNA]</scope>
    <source>
        <strain evidence="12">LaAM-08-1</strain>
    </source>
</reference>
<dbReference type="NCBIfam" id="TIGR00068">
    <property type="entry name" value="glyox_I"/>
    <property type="match status" value="1"/>
</dbReference>
<evidence type="ECO:0000256" key="3">
    <source>
        <dbReference type="ARBA" id="ARBA00012081"/>
    </source>
</evidence>
<dbReference type="OrthoDB" id="16820at2759"/>
<dbReference type="Gene3D" id="3.10.180.10">
    <property type="entry name" value="2,3-Dihydroxybiphenyl 1,2-Dioxygenase, domain 1"/>
    <property type="match status" value="1"/>
</dbReference>
<comment type="cofactor">
    <cofactor evidence="8">
        <name>Zn(2+)</name>
        <dbReference type="ChEBI" id="CHEBI:29105"/>
    </cofactor>
    <text evidence="8">Binds 1 zinc ion per subunit. In the homodimer, two zinc ions are bound between subunits.</text>
</comment>
<dbReference type="InterPro" id="IPR037523">
    <property type="entry name" value="VOC_core"/>
</dbReference>
<evidence type="ECO:0000256" key="1">
    <source>
        <dbReference type="ARBA" id="ARBA00005008"/>
    </source>
</evidence>
<evidence type="ECO:0000256" key="9">
    <source>
        <dbReference type="RuleBase" id="RU361179"/>
    </source>
</evidence>
<evidence type="ECO:0000256" key="6">
    <source>
        <dbReference type="ARBA" id="ARBA00023239"/>
    </source>
</evidence>
<sequence>MPRTAETASFKFNHTMLRVKDPKVSLAFYQDVLGMDLLSVKEFPDFTLYFLAFNHDGKDLTAEEKEQTRFSREGVLELTHNHGTESDPKFQGYSSGNTDPGRGFGHIAISVDDVEKACERFERLGVAFKKRPSDGKMRNIAFILDPDGYWIEIVPSVLNL</sequence>
<dbReference type="EC" id="4.4.1.5" evidence="3 9"/>
<dbReference type="PROSITE" id="PS00935">
    <property type="entry name" value="GLYOXALASE_I_2"/>
    <property type="match status" value="1"/>
</dbReference>
<feature type="binding site" evidence="8">
    <location>
        <position position="106"/>
    </location>
    <ligand>
        <name>Zn(2+)</name>
        <dbReference type="ChEBI" id="CHEBI:29105"/>
        <note>ligand shared between dimeric partners</note>
    </ligand>
</feature>
<evidence type="ECO:0000313" key="12">
    <source>
        <dbReference type="Proteomes" id="UP000054477"/>
    </source>
</evidence>
<dbReference type="EMBL" id="KN838630">
    <property type="protein sequence ID" value="KIK00247.1"/>
    <property type="molecule type" value="Genomic_DNA"/>
</dbReference>
<dbReference type="STRING" id="1095629.A0A0C9XRA5"/>
<feature type="active site" description="Proton donor/acceptor" evidence="7">
    <location>
        <position position="152"/>
    </location>
</feature>
<comment type="function">
    <text evidence="9">Catalyzes the conversion of hemimercaptal, formed from methylglyoxal and glutathione, to S-lactoylglutathione.</text>
</comment>
<evidence type="ECO:0000256" key="8">
    <source>
        <dbReference type="PIRSR" id="PIRSR604361-3"/>
    </source>
</evidence>
<comment type="catalytic activity">
    <reaction evidence="9">
        <text>(R)-S-lactoylglutathione = methylglyoxal + glutathione</text>
        <dbReference type="Rhea" id="RHEA:19069"/>
        <dbReference type="ChEBI" id="CHEBI:17158"/>
        <dbReference type="ChEBI" id="CHEBI:57474"/>
        <dbReference type="ChEBI" id="CHEBI:57925"/>
        <dbReference type="EC" id="4.4.1.5"/>
    </reaction>
</comment>
<dbReference type="Pfam" id="PF00903">
    <property type="entry name" value="Glyoxalase"/>
    <property type="match status" value="1"/>
</dbReference>
<evidence type="ECO:0000256" key="2">
    <source>
        <dbReference type="ARBA" id="ARBA00010363"/>
    </source>
</evidence>
<feature type="binding site" evidence="8">
    <location>
        <position position="152"/>
    </location>
    <ligand>
        <name>Zn(2+)</name>
        <dbReference type="ChEBI" id="CHEBI:29105"/>
        <note>ligand shared between dimeric partners</note>
    </ligand>
</feature>
<proteinExistence type="inferred from homology"/>
<feature type="binding site" evidence="8">
    <location>
        <position position="77"/>
    </location>
    <ligand>
        <name>Zn(2+)</name>
        <dbReference type="ChEBI" id="CHEBI:29105"/>
        <note>ligand shared between dimeric partners</note>
    </ligand>
</feature>
<protein>
    <recommendedName>
        <fullName evidence="3 9">Lactoylglutathione lyase</fullName>
        <ecNumber evidence="3 9">4.4.1.5</ecNumber>
    </recommendedName>
    <alternativeName>
        <fullName evidence="9">Glyoxalase I</fullName>
    </alternativeName>
</protein>
<dbReference type="UniPathway" id="UPA00619">
    <property type="reaction ID" value="UER00675"/>
</dbReference>